<dbReference type="AlphaFoldDB" id="A0A7W5BBP7"/>
<dbReference type="Pfam" id="PF04351">
    <property type="entry name" value="PilP"/>
    <property type="match status" value="1"/>
</dbReference>
<dbReference type="Gene3D" id="2.30.30.830">
    <property type="match status" value="1"/>
</dbReference>
<dbReference type="PIRSF" id="PIRSF016481">
    <property type="entry name" value="Pilus_assembly_PilP"/>
    <property type="match status" value="1"/>
</dbReference>
<protein>
    <submittedName>
        <fullName evidence="1">Type IV pilus assembly protein PilP</fullName>
    </submittedName>
</protein>
<keyword evidence="2" id="KW-1185">Reference proteome</keyword>
<gene>
    <name evidence="1" type="ORF">FHS03_003276</name>
</gene>
<comment type="caution">
    <text evidence="1">The sequence shown here is derived from an EMBL/GenBank/DDBJ whole genome shotgun (WGS) entry which is preliminary data.</text>
</comment>
<dbReference type="PROSITE" id="PS51257">
    <property type="entry name" value="PROKAR_LIPOPROTEIN"/>
    <property type="match status" value="1"/>
</dbReference>
<sequence length="176" mass="19413">MNARAACLALLLPLLGACGDSDEQEVRQWMKEIDAQTKVAVPPLAEPKTFIPFAYASAEAPDPFSPAKLLIELAKSRSGGGIQPDMQRRKEFLESFPLDTMKMVGVLQKDRTTYALLQIDRAIHHVQTGQHLGQNFGLVTGITEDAVNVKEIVQDAAGDWVERTSKLELQEKESKP</sequence>
<evidence type="ECO:0000313" key="1">
    <source>
        <dbReference type="EMBL" id="MBB3120212.1"/>
    </source>
</evidence>
<accession>A0A7W5BBP7</accession>
<evidence type="ECO:0000313" key="2">
    <source>
        <dbReference type="Proteomes" id="UP000541535"/>
    </source>
</evidence>
<name>A0A7W5BBP7_9BURK</name>
<dbReference type="EMBL" id="JACHXD010000009">
    <property type="protein sequence ID" value="MBB3120212.1"/>
    <property type="molecule type" value="Genomic_DNA"/>
</dbReference>
<reference evidence="1 2" key="1">
    <citation type="submission" date="2020-08" db="EMBL/GenBank/DDBJ databases">
        <title>Genomic Encyclopedia of Type Strains, Phase III (KMG-III): the genomes of soil and plant-associated and newly described type strains.</title>
        <authorList>
            <person name="Whitman W."/>
        </authorList>
    </citation>
    <scope>NUCLEOTIDE SEQUENCE [LARGE SCALE GENOMIC DNA]</scope>
    <source>
        <strain evidence="1 2">CECT 8897</strain>
    </source>
</reference>
<dbReference type="RefSeq" id="WP_183441973.1">
    <property type="nucleotide sequence ID" value="NZ_JACHXD010000009.1"/>
</dbReference>
<dbReference type="Proteomes" id="UP000541535">
    <property type="component" value="Unassembled WGS sequence"/>
</dbReference>
<dbReference type="InterPro" id="IPR007446">
    <property type="entry name" value="PilP"/>
</dbReference>
<proteinExistence type="predicted"/>
<organism evidence="1 2">
    <name type="scientific">Pseudoduganella violacea</name>
    <dbReference type="NCBI Taxonomy" id="1715466"/>
    <lineage>
        <taxon>Bacteria</taxon>
        <taxon>Pseudomonadati</taxon>
        <taxon>Pseudomonadota</taxon>
        <taxon>Betaproteobacteria</taxon>
        <taxon>Burkholderiales</taxon>
        <taxon>Oxalobacteraceae</taxon>
        <taxon>Telluria group</taxon>
        <taxon>Pseudoduganella</taxon>
    </lineage>
</organism>